<protein>
    <submittedName>
        <fullName evidence="2">Uncharacterized protein</fullName>
    </submittedName>
</protein>
<gene>
    <name evidence="2" type="ORF">DILT_LOCUS18436</name>
</gene>
<dbReference type="EMBL" id="UYRU01100362">
    <property type="protein sequence ID" value="VDN41076.1"/>
    <property type="molecule type" value="Genomic_DNA"/>
</dbReference>
<evidence type="ECO:0000313" key="2">
    <source>
        <dbReference type="EMBL" id="VDN41076.1"/>
    </source>
</evidence>
<evidence type="ECO:0000256" key="1">
    <source>
        <dbReference type="SAM" id="MobiDB-lite"/>
    </source>
</evidence>
<dbReference type="AlphaFoldDB" id="A0A3P7RDA3"/>
<organism evidence="2 3">
    <name type="scientific">Dibothriocephalus latus</name>
    <name type="common">Fish tapeworm</name>
    <name type="synonym">Diphyllobothrium latum</name>
    <dbReference type="NCBI Taxonomy" id="60516"/>
    <lineage>
        <taxon>Eukaryota</taxon>
        <taxon>Metazoa</taxon>
        <taxon>Spiralia</taxon>
        <taxon>Lophotrochozoa</taxon>
        <taxon>Platyhelminthes</taxon>
        <taxon>Cestoda</taxon>
        <taxon>Eucestoda</taxon>
        <taxon>Diphyllobothriidea</taxon>
        <taxon>Diphyllobothriidae</taxon>
        <taxon>Dibothriocephalus</taxon>
    </lineage>
</organism>
<name>A0A3P7RDA3_DIBLA</name>
<proteinExistence type="predicted"/>
<keyword evidence="3" id="KW-1185">Reference proteome</keyword>
<reference evidence="2 3" key="1">
    <citation type="submission" date="2018-11" db="EMBL/GenBank/DDBJ databases">
        <authorList>
            <consortium name="Pathogen Informatics"/>
        </authorList>
    </citation>
    <scope>NUCLEOTIDE SEQUENCE [LARGE SCALE GENOMIC DNA]</scope>
</reference>
<dbReference type="Proteomes" id="UP000281553">
    <property type="component" value="Unassembled WGS sequence"/>
</dbReference>
<evidence type="ECO:0000313" key="3">
    <source>
        <dbReference type="Proteomes" id="UP000281553"/>
    </source>
</evidence>
<feature type="compositionally biased region" description="Polar residues" evidence="1">
    <location>
        <begin position="26"/>
        <end position="35"/>
    </location>
</feature>
<accession>A0A3P7RDA3</accession>
<sequence length="277" mass="29598">MFAMWSEKVNGQEGIAMNALLTDEPSWNHSVSPSAVPSRKKPRVSSTPYRKDQRLSGCNAWSGSDQILPVPFQRPDCLFSVSAVLDSSSSDPATWPSTLEDASVAAVKEVQYPHCQPLSTASEALDLRVTNQKPQDSRPLAFTNTAFPVPPLGSPSLFAFNSNPGNDLIDPPTAISWNLALVNAFFRGFIQRRLSPAEATMELPPGGAAFEGRNASPKREAIDDFGKGVVAQFASPPTVASSMLNSDGGKESVIFYDPGPADGTQKIRVSGSITSTI</sequence>
<feature type="region of interest" description="Disordered" evidence="1">
    <location>
        <begin position="26"/>
        <end position="51"/>
    </location>
</feature>
<dbReference type="OrthoDB" id="6313115at2759"/>